<sequence>MITNLDFRLGGELGLPKPYADKPAFEIITDAHDLVAAFTSRMIAFKYGEHEGFDELLSQYLFADAKRIEFSRRLELLDGNAVEAAKLIDELNYLIEVFVDPWLIKSEEACDDDG</sequence>
<accession>A0AAJ4TDI8</accession>
<geneLocation type="plasmid" evidence="1 2">
    <name>pTiQ15_94</name>
</geneLocation>
<dbReference type="EMBL" id="CP049220">
    <property type="protein sequence ID" value="QTG17157.1"/>
    <property type="molecule type" value="Genomic_DNA"/>
</dbReference>
<name>A0AAJ4TDI8_AGRTU</name>
<organism evidence="1 2">
    <name type="scientific">Agrobacterium tumefaciens</name>
    <dbReference type="NCBI Taxonomy" id="358"/>
    <lineage>
        <taxon>Bacteria</taxon>
        <taxon>Pseudomonadati</taxon>
        <taxon>Pseudomonadota</taxon>
        <taxon>Alphaproteobacteria</taxon>
        <taxon>Hyphomicrobiales</taxon>
        <taxon>Rhizobiaceae</taxon>
        <taxon>Rhizobium/Agrobacterium group</taxon>
        <taxon>Agrobacterium</taxon>
        <taxon>Agrobacterium tumefaciens complex</taxon>
    </lineage>
</organism>
<evidence type="ECO:0000313" key="1">
    <source>
        <dbReference type="EMBL" id="QTG17157.1"/>
    </source>
</evidence>
<dbReference type="AlphaFoldDB" id="A0AAJ4TDI8"/>
<dbReference type="Proteomes" id="UP000663946">
    <property type="component" value="Plasmid pTiQ15_94"/>
</dbReference>
<proteinExistence type="predicted"/>
<keyword evidence="1" id="KW-0614">Plasmid</keyword>
<dbReference type="RefSeq" id="WP_333722904.1">
    <property type="nucleotide sequence ID" value="NZ_CP049220.1"/>
</dbReference>
<protein>
    <submittedName>
        <fullName evidence="1">Uncharacterized protein</fullName>
    </submittedName>
</protein>
<gene>
    <name evidence="1" type="ORF">G6M86_28105</name>
</gene>
<evidence type="ECO:0000313" key="2">
    <source>
        <dbReference type="Proteomes" id="UP000663946"/>
    </source>
</evidence>
<reference evidence="1" key="1">
    <citation type="submission" date="2020-02" db="EMBL/GenBank/DDBJ databases">
        <title>Unexpected conservation and global transmission of agrobacterial virulence plasmids.</title>
        <authorList>
            <person name="Weisberg A.J."/>
            <person name="Davis E.W. II"/>
            <person name="Tabima J.R."/>
            <person name="Belcher M.S."/>
            <person name="Miller M."/>
            <person name="Kuo C.-H."/>
            <person name="Loper J.E."/>
            <person name="Grunwald N.J."/>
            <person name="Putnam M.L."/>
            <person name="Chang J.H."/>
        </authorList>
    </citation>
    <scope>NUCLEOTIDE SEQUENCE</scope>
    <source>
        <strain evidence="1">Q15/94</strain>
        <plasmid evidence="1">pTiQ15_94</plasmid>
    </source>
</reference>